<dbReference type="Proteomes" id="UP001431217">
    <property type="component" value="Unassembled WGS sequence"/>
</dbReference>
<dbReference type="EMBL" id="JAMBEP010000001">
    <property type="protein sequence ID" value="MCL1634995.1"/>
    <property type="molecule type" value="Genomic_DNA"/>
</dbReference>
<gene>
    <name evidence="1" type="ORF">M2650_10180</name>
</gene>
<evidence type="ECO:0000313" key="1">
    <source>
        <dbReference type="EMBL" id="MCL1634995.1"/>
    </source>
</evidence>
<name>A0ABT0MJF8_9GAMM</name>
<dbReference type="RefSeq" id="WP_249473872.1">
    <property type="nucleotide sequence ID" value="NZ_JAMBEP010000001.1"/>
</dbReference>
<keyword evidence="2" id="KW-1185">Reference proteome</keyword>
<comment type="caution">
    <text evidence="1">The sequence shown here is derived from an EMBL/GenBank/DDBJ whole genome shotgun (WGS) entry which is preliminary data.</text>
</comment>
<organism evidence="1 2">
    <name type="scientific">Luteimonas galliterrae</name>
    <dbReference type="NCBI Taxonomy" id="2940486"/>
    <lineage>
        <taxon>Bacteria</taxon>
        <taxon>Pseudomonadati</taxon>
        <taxon>Pseudomonadota</taxon>
        <taxon>Gammaproteobacteria</taxon>
        <taxon>Lysobacterales</taxon>
        <taxon>Lysobacteraceae</taxon>
        <taxon>Luteimonas</taxon>
    </lineage>
</organism>
<protein>
    <recommendedName>
        <fullName evidence="3">Secreted protein</fullName>
    </recommendedName>
</protein>
<proteinExistence type="predicted"/>
<evidence type="ECO:0008006" key="3">
    <source>
        <dbReference type="Google" id="ProtNLM"/>
    </source>
</evidence>
<sequence>MGLFSVCLLEPIPIIGLRGCARAESYLSSMKSRPRGSARWQVARLTAGHLSARSVALSMLIVLSVSLLSGCEDAQPTQPTVRVREETTLNSGEAKAAEIQILVPSLIAIDDGKQAPEVSTSRGHASSAAIPLEDKPVSVATQQLADQAALPPTDKKTRYAGAEVPKKLHGVWSDNDAEGKIQCDRYKLASKRPRNDNDDELSISMVGSLVITKHMIHAYSEYGEGNFYAVRKVSKIGKSKWVIASLVGIDTYPSEELDDDLFVFLLDLDSTVLYWRDYDDKEPPEIIQNRSPGFFKCGQLPKWLMGSNNDNSRDHPVFPPELRGAWDLSISKCRAIKTNDSDSRIEILATEIQAYEGNENLKSIKKISLSPPTWNVVSISSVAPAEIQQGGYTYILDKNSLAISNGDSIRQFIRCK</sequence>
<evidence type="ECO:0000313" key="2">
    <source>
        <dbReference type="Proteomes" id="UP001431217"/>
    </source>
</evidence>
<accession>A0ABT0MJF8</accession>
<reference evidence="1 2" key="1">
    <citation type="submission" date="2022-05" db="EMBL/GenBank/DDBJ databases">
        <title>Luteimonas sp. SX5, whole genome shotgun sequencing project.</title>
        <authorList>
            <person name="Zhao G."/>
            <person name="Shen L."/>
        </authorList>
    </citation>
    <scope>NUCLEOTIDE SEQUENCE [LARGE SCALE GENOMIC DNA]</scope>
    <source>
        <strain evidence="1 2">SX5</strain>
    </source>
</reference>